<dbReference type="OrthoDB" id="3361872at2"/>
<protein>
    <recommendedName>
        <fullName evidence="4">Diacylglycerol kinase catalytic domain-containing protein</fullName>
    </recommendedName>
</protein>
<evidence type="ECO:0000256" key="1">
    <source>
        <dbReference type="SAM" id="MobiDB-lite"/>
    </source>
</evidence>
<dbReference type="AlphaFoldDB" id="A0A1C6UZG5"/>
<feature type="region of interest" description="Disordered" evidence="1">
    <location>
        <begin position="172"/>
        <end position="201"/>
    </location>
</feature>
<dbReference type="InterPro" id="IPR016064">
    <property type="entry name" value="NAD/diacylglycerol_kinase_sf"/>
</dbReference>
<dbReference type="Proteomes" id="UP000199001">
    <property type="component" value="Unassembled WGS sequence"/>
</dbReference>
<dbReference type="SUPFAM" id="SSF111331">
    <property type="entry name" value="NAD kinase/diacylglycerol kinase-like"/>
    <property type="match status" value="1"/>
</dbReference>
<proteinExistence type="predicted"/>
<name>A0A1C6UZG5_9ACTN</name>
<evidence type="ECO:0008006" key="4">
    <source>
        <dbReference type="Google" id="ProtNLM"/>
    </source>
</evidence>
<dbReference type="InterPro" id="IPR017438">
    <property type="entry name" value="ATP-NAD_kinase_N"/>
</dbReference>
<dbReference type="RefSeq" id="WP_091099929.1">
    <property type="nucleotide sequence ID" value="NZ_FMHZ01000002.1"/>
</dbReference>
<feature type="region of interest" description="Disordered" evidence="1">
    <location>
        <begin position="38"/>
        <end position="63"/>
    </location>
</feature>
<dbReference type="Gene3D" id="3.40.50.10330">
    <property type="entry name" value="Probable inorganic polyphosphate/atp-NAD kinase, domain 1"/>
    <property type="match status" value="1"/>
</dbReference>
<evidence type="ECO:0000313" key="2">
    <source>
        <dbReference type="EMBL" id="SCL59244.1"/>
    </source>
</evidence>
<gene>
    <name evidence="2" type="ORF">GA0070606_3072</name>
</gene>
<dbReference type="STRING" id="47855.GA0070606_3072"/>
<sequence length="381" mass="39361">MYDVVLLTLGSERDAPGGACGSGGGCCGGATAPGADAGTDVTDGATPDAGTDVTDGATPDAGAPGAAHTCAADVCGTDACASDGARAGERCDTPRVPVLACADALTARGARVETVTARSDAEIDEVLARFDGPPRPDGLAWPDPDSKVRLVVAAASDAQLRAVVRRLVRRYAPPPSRRPDDLPGNRTVPDLPPIGVLPLDPARSTTHRDLAAQLGLPRDPAAVAAAVLDGTPRRLDLLRNDGGSVTLDGALIGAADDGGRPLHWRGRVEVDDAVLSDGDEPIMACAIGNAGGYARLDDVALLSPPDPTDGRVEVAVAVPVVTRSTFGRKRVRLEVRRARGRAVSVLPRDEKLPYLDDGVEGELNRKRSWWTEPGAWAIWAG</sequence>
<reference evidence="3" key="1">
    <citation type="submission" date="2016-06" db="EMBL/GenBank/DDBJ databases">
        <authorList>
            <person name="Varghese N."/>
            <person name="Submissions Spin"/>
        </authorList>
    </citation>
    <scope>NUCLEOTIDE SEQUENCE [LARGE SCALE GENOMIC DNA]</scope>
    <source>
        <strain evidence="3">DSM 43903</strain>
    </source>
</reference>
<organism evidence="2 3">
    <name type="scientific">Micromonospora citrea</name>
    <dbReference type="NCBI Taxonomy" id="47855"/>
    <lineage>
        <taxon>Bacteria</taxon>
        <taxon>Bacillati</taxon>
        <taxon>Actinomycetota</taxon>
        <taxon>Actinomycetes</taxon>
        <taxon>Micromonosporales</taxon>
        <taxon>Micromonosporaceae</taxon>
        <taxon>Micromonospora</taxon>
    </lineage>
</organism>
<accession>A0A1C6UZG5</accession>
<dbReference type="EMBL" id="FMHZ01000002">
    <property type="protein sequence ID" value="SCL59244.1"/>
    <property type="molecule type" value="Genomic_DNA"/>
</dbReference>
<evidence type="ECO:0000313" key="3">
    <source>
        <dbReference type="Proteomes" id="UP000199001"/>
    </source>
</evidence>
<keyword evidence="3" id="KW-1185">Reference proteome</keyword>